<reference evidence="1 2" key="1">
    <citation type="journal article" date="2022" name="Nat. Plants">
        <title>Genomes of leafy and leafless Platanthera orchids illuminate the evolution of mycoheterotrophy.</title>
        <authorList>
            <person name="Li M.H."/>
            <person name="Liu K.W."/>
            <person name="Li Z."/>
            <person name="Lu H.C."/>
            <person name="Ye Q.L."/>
            <person name="Zhang D."/>
            <person name="Wang J.Y."/>
            <person name="Li Y.F."/>
            <person name="Zhong Z.M."/>
            <person name="Liu X."/>
            <person name="Yu X."/>
            <person name="Liu D.K."/>
            <person name="Tu X.D."/>
            <person name="Liu B."/>
            <person name="Hao Y."/>
            <person name="Liao X.Y."/>
            <person name="Jiang Y.T."/>
            <person name="Sun W.H."/>
            <person name="Chen J."/>
            <person name="Chen Y.Q."/>
            <person name="Ai Y."/>
            <person name="Zhai J.W."/>
            <person name="Wu S.S."/>
            <person name="Zhou Z."/>
            <person name="Hsiao Y.Y."/>
            <person name="Wu W.L."/>
            <person name="Chen Y.Y."/>
            <person name="Lin Y.F."/>
            <person name="Hsu J.L."/>
            <person name="Li C.Y."/>
            <person name="Wang Z.W."/>
            <person name="Zhao X."/>
            <person name="Zhong W.Y."/>
            <person name="Ma X.K."/>
            <person name="Ma L."/>
            <person name="Huang J."/>
            <person name="Chen G.Z."/>
            <person name="Huang M.Z."/>
            <person name="Huang L."/>
            <person name="Peng D.H."/>
            <person name="Luo Y.B."/>
            <person name="Zou S.Q."/>
            <person name="Chen S.P."/>
            <person name="Lan S."/>
            <person name="Tsai W.C."/>
            <person name="Van de Peer Y."/>
            <person name="Liu Z.J."/>
        </authorList>
    </citation>
    <scope>NUCLEOTIDE SEQUENCE [LARGE SCALE GENOMIC DNA]</scope>
    <source>
        <strain evidence="1">Lor288</strain>
    </source>
</reference>
<accession>A0ABR2M8R9</accession>
<comment type="caution">
    <text evidence="1">The sequence shown here is derived from an EMBL/GenBank/DDBJ whole genome shotgun (WGS) entry which is preliminary data.</text>
</comment>
<sequence length="91" mass="10090">MDFSIVVALDLCFSVLDRPPFSSGEAAAVEGDEPSISNSLMAVIKRSQINQCRHPDTFHRNNNQRGARLLRLSASRLSCSSWFSRSSMTQS</sequence>
<protein>
    <submittedName>
        <fullName evidence="1">Uncharacterized protein</fullName>
    </submittedName>
</protein>
<proteinExistence type="predicted"/>
<gene>
    <name evidence="1" type="ORF">KSP40_PGU012623</name>
</gene>
<keyword evidence="2" id="KW-1185">Reference proteome</keyword>
<name>A0ABR2M8R9_9ASPA</name>
<evidence type="ECO:0000313" key="1">
    <source>
        <dbReference type="EMBL" id="KAK8960550.1"/>
    </source>
</evidence>
<dbReference type="Proteomes" id="UP001412067">
    <property type="component" value="Unassembled WGS sequence"/>
</dbReference>
<evidence type="ECO:0000313" key="2">
    <source>
        <dbReference type="Proteomes" id="UP001412067"/>
    </source>
</evidence>
<dbReference type="EMBL" id="JBBWWR010000010">
    <property type="protein sequence ID" value="KAK8960550.1"/>
    <property type="molecule type" value="Genomic_DNA"/>
</dbReference>
<organism evidence="1 2">
    <name type="scientific">Platanthera guangdongensis</name>
    <dbReference type="NCBI Taxonomy" id="2320717"/>
    <lineage>
        <taxon>Eukaryota</taxon>
        <taxon>Viridiplantae</taxon>
        <taxon>Streptophyta</taxon>
        <taxon>Embryophyta</taxon>
        <taxon>Tracheophyta</taxon>
        <taxon>Spermatophyta</taxon>
        <taxon>Magnoliopsida</taxon>
        <taxon>Liliopsida</taxon>
        <taxon>Asparagales</taxon>
        <taxon>Orchidaceae</taxon>
        <taxon>Orchidoideae</taxon>
        <taxon>Orchideae</taxon>
        <taxon>Orchidinae</taxon>
        <taxon>Platanthera</taxon>
    </lineage>
</organism>